<keyword evidence="5" id="KW-1185">Reference proteome</keyword>
<evidence type="ECO:0000313" key="4">
    <source>
        <dbReference type="EMBL" id="MEE8658423.1"/>
    </source>
</evidence>
<dbReference type="RefSeq" id="WP_394819356.1">
    <property type="nucleotide sequence ID" value="NZ_JAWJZY010000002.1"/>
</dbReference>
<reference evidence="4 5" key="1">
    <citation type="submission" date="2023-10" db="EMBL/GenBank/DDBJ databases">
        <title>Sorlinia euscelidii gen. nov., sp. nov., an acetic acid bacteria isolated from the gut of Euscelidius variegatus emitter.</title>
        <authorList>
            <person name="Michoud G."/>
            <person name="Marasco R."/>
            <person name="Seferji K."/>
            <person name="Gonella E."/>
            <person name="Garuglieri E."/>
            <person name="Alma A."/>
            <person name="Mapelli F."/>
            <person name="Borin S."/>
            <person name="Daffonchio D."/>
            <person name="Crotti E."/>
        </authorList>
    </citation>
    <scope>NUCLEOTIDE SEQUENCE [LARGE SCALE GENOMIC DNA]</scope>
    <source>
        <strain evidence="4 5">EV16P</strain>
    </source>
</reference>
<feature type="region of interest" description="Disordered" evidence="2">
    <location>
        <begin position="73"/>
        <end position="94"/>
    </location>
</feature>
<name>A0ABU7U2F0_9PROT</name>
<protein>
    <submittedName>
        <fullName evidence="4">Iron transporter</fullName>
    </submittedName>
</protein>
<dbReference type="PANTHER" id="PTHR42954">
    <property type="entry name" value="FE(2+) TRANSPORT PROTEIN A"/>
    <property type="match status" value="1"/>
</dbReference>
<gene>
    <name evidence="4" type="ORF">DOFOFD_05300</name>
</gene>
<accession>A0ABU7U2F0</accession>
<dbReference type="Pfam" id="PF04023">
    <property type="entry name" value="FeoA"/>
    <property type="match status" value="1"/>
</dbReference>
<dbReference type="Proteomes" id="UP001312908">
    <property type="component" value="Unassembled WGS sequence"/>
</dbReference>
<dbReference type="InterPro" id="IPR008988">
    <property type="entry name" value="Transcriptional_repressor_C"/>
</dbReference>
<dbReference type="InterPro" id="IPR038157">
    <property type="entry name" value="FeoA_core_dom"/>
</dbReference>
<evidence type="ECO:0000259" key="3">
    <source>
        <dbReference type="SMART" id="SM00899"/>
    </source>
</evidence>
<dbReference type="Gene3D" id="2.30.30.90">
    <property type="match status" value="1"/>
</dbReference>
<dbReference type="InterPro" id="IPR052713">
    <property type="entry name" value="FeoA"/>
</dbReference>
<organism evidence="4 5">
    <name type="scientific">Sorlinia euscelidii</name>
    <dbReference type="NCBI Taxonomy" id="3081148"/>
    <lineage>
        <taxon>Bacteria</taxon>
        <taxon>Pseudomonadati</taxon>
        <taxon>Pseudomonadota</taxon>
        <taxon>Alphaproteobacteria</taxon>
        <taxon>Acetobacterales</taxon>
        <taxon>Acetobacteraceae</taxon>
        <taxon>Sorlinia</taxon>
    </lineage>
</organism>
<comment type="caution">
    <text evidence="4">The sequence shown here is derived from an EMBL/GenBank/DDBJ whole genome shotgun (WGS) entry which is preliminary data.</text>
</comment>
<evidence type="ECO:0000256" key="1">
    <source>
        <dbReference type="ARBA" id="ARBA00023004"/>
    </source>
</evidence>
<sequence>MLTLDNLLPGHSGKIVKVQEVGQEDVVSRRLGELGFIPGAVVKILAVGPFGRDPIALRVGASRFALRRSEARRVTMESQDAPLSGLDEKKSAAL</sequence>
<dbReference type="InterPro" id="IPR007167">
    <property type="entry name" value="Fe-transptr_FeoA-like"/>
</dbReference>
<dbReference type="SUPFAM" id="SSF50037">
    <property type="entry name" value="C-terminal domain of transcriptional repressors"/>
    <property type="match status" value="1"/>
</dbReference>
<dbReference type="EMBL" id="JAWJZY010000002">
    <property type="protein sequence ID" value="MEE8658423.1"/>
    <property type="molecule type" value="Genomic_DNA"/>
</dbReference>
<evidence type="ECO:0000256" key="2">
    <source>
        <dbReference type="SAM" id="MobiDB-lite"/>
    </source>
</evidence>
<dbReference type="SMART" id="SM00899">
    <property type="entry name" value="FeoA"/>
    <property type="match status" value="1"/>
</dbReference>
<feature type="domain" description="Ferrous iron transporter FeoA-like" evidence="3">
    <location>
        <begin position="2"/>
        <end position="78"/>
    </location>
</feature>
<keyword evidence="1" id="KW-0408">Iron</keyword>
<dbReference type="PANTHER" id="PTHR42954:SF2">
    <property type="entry name" value="FE(2+) TRANSPORT PROTEIN A"/>
    <property type="match status" value="1"/>
</dbReference>
<evidence type="ECO:0000313" key="5">
    <source>
        <dbReference type="Proteomes" id="UP001312908"/>
    </source>
</evidence>
<proteinExistence type="predicted"/>